<dbReference type="InterPro" id="IPR041698">
    <property type="entry name" value="Methyltransf_25"/>
</dbReference>
<dbReference type="EMBL" id="PFFQ01000059">
    <property type="protein sequence ID" value="PIW14636.1"/>
    <property type="molecule type" value="Genomic_DNA"/>
</dbReference>
<evidence type="ECO:0000313" key="5">
    <source>
        <dbReference type="EMBL" id="PIW14636.1"/>
    </source>
</evidence>
<dbReference type="CDD" id="cd02440">
    <property type="entry name" value="AdoMet_MTases"/>
    <property type="match status" value="1"/>
</dbReference>
<dbReference type="PANTHER" id="PTHR43464:SF19">
    <property type="entry name" value="UBIQUINONE BIOSYNTHESIS O-METHYLTRANSFERASE, MITOCHONDRIAL"/>
    <property type="match status" value="1"/>
</dbReference>
<dbReference type="GO" id="GO:0008168">
    <property type="term" value="F:methyltransferase activity"/>
    <property type="evidence" value="ECO:0007669"/>
    <property type="project" value="UniProtKB-KW"/>
</dbReference>
<protein>
    <recommendedName>
        <fullName evidence="4">Methyltransferase domain-containing protein</fullName>
    </recommendedName>
</protein>
<name>A0A2M7FZQ3_9BACT</name>
<dbReference type="PANTHER" id="PTHR43464">
    <property type="entry name" value="METHYLTRANSFERASE"/>
    <property type="match status" value="1"/>
</dbReference>
<dbReference type="AlphaFoldDB" id="A0A2M7FZQ3"/>
<evidence type="ECO:0000259" key="4">
    <source>
        <dbReference type="Pfam" id="PF13649"/>
    </source>
</evidence>
<dbReference type="GO" id="GO:0032259">
    <property type="term" value="P:methylation"/>
    <property type="evidence" value="ECO:0007669"/>
    <property type="project" value="UniProtKB-KW"/>
</dbReference>
<dbReference type="Pfam" id="PF13649">
    <property type="entry name" value="Methyltransf_25"/>
    <property type="match status" value="1"/>
</dbReference>
<accession>A0A2M7FZQ3</accession>
<evidence type="ECO:0000256" key="3">
    <source>
        <dbReference type="ARBA" id="ARBA00022691"/>
    </source>
</evidence>
<comment type="caution">
    <text evidence="5">The sequence shown here is derived from an EMBL/GenBank/DDBJ whole genome shotgun (WGS) entry which is preliminary data.</text>
</comment>
<dbReference type="Proteomes" id="UP000231019">
    <property type="component" value="Unassembled WGS sequence"/>
</dbReference>
<dbReference type="Gene3D" id="3.40.50.150">
    <property type="entry name" value="Vaccinia Virus protein VP39"/>
    <property type="match status" value="1"/>
</dbReference>
<dbReference type="SUPFAM" id="SSF53335">
    <property type="entry name" value="S-adenosyl-L-methionine-dependent methyltransferases"/>
    <property type="match status" value="1"/>
</dbReference>
<sequence length="404" mass="45808">MKTTEAVQNQYAACPYPPLETGARPEILPPASSWAFAHYYCHHRQSQNEKPLILDAGCGTGFSTLKLAQANPQAQIVAVDISGPSLALAQQRFVQAGLDPAQIHWHQADLQNLNLNQSFDFIYCTGVLHHLPDPAAALQHLRVQLKTEGLAAIMLYNPHARTEIRAIQQVLHRLWQTPDDLQEGLMLCRTFFQGLPSENPLKQQYLRDRKLIQQELGLAFADSEAFLVDTYLQVCEQEWELAHWWQIFEDQDWKILRFLDEESWKASVYLPGLPDYWLNLGEKERFCLIDLLRRQNNYLFFAGAANTASARQPLALKTNDIPRPSPLVQAIATETDTLRLENRLGQALELAPAAQLLWTEMDGKKSWGTLFQACLAQNPAEPQSGLRGLEHCAEQILASYFAWI</sequence>
<proteinExistence type="predicted"/>
<evidence type="ECO:0000313" key="6">
    <source>
        <dbReference type="Proteomes" id="UP000231019"/>
    </source>
</evidence>
<gene>
    <name evidence="5" type="ORF">COW36_21605</name>
</gene>
<keyword evidence="3" id="KW-0949">S-adenosyl-L-methionine</keyword>
<feature type="domain" description="Methyltransferase" evidence="4">
    <location>
        <begin position="53"/>
        <end position="149"/>
    </location>
</feature>
<reference evidence="5 6" key="1">
    <citation type="submission" date="2017-09" db="EMBL/GenBank/DDBJ databases">
        <title>Depth-based differentiation of microbial function through sediment-hosted aquifers and enrichment of novel symbionts in the deep terrestrial subsurface.</title>
        <authorList>
            <person name="Probst A.J."/>
            <person name="Ladd B."/>
            <person name="Jarett J.K."/>
            <person name="Geller-Mcgrath D.E."/>
            <person name="Sieber C.M."/>
            <person name="Emerson J.B."/>
            <person name="Anantharaman K."/>
            <person name="Thomas B.C."/>
            <person name="Malmstrom R."/>
            <person name="Stieglmeier M."/>
            <person name="Klingl A."/>
            <person name="Woyke T."/>
            <person name="Ryan C.M."/>
            <person name="Banfield J.F."/>
        </authorList>
    </citation>
    <scope>NUCLEOTIDE SEQUENCE [LARGE SCALE GENOMIC DNA]</scope>
    <source>
        <strain evidence="5">CG17_big_fil_post_rev_8_21_14_2_50_48_46</strain>
    </source>
</reference>
<keyword evidence="2" id="KW-0808">Transferase</keyword>
<organism evidence="5 6">
    <name type="scientific">bacterium (Candidatus Blackallbacteria) CG17_big_fil_post_rev_8_21_14_2_50_48_46</name>
    <dbReference type="NCBI Taxonomy" id="2014261"/>
    <lineage>
        <taxon>Bacteria</taxon>
        <taxon>Candidatus Blackallbacteria</taxon>
    </lineage>
</organism>
<evidence type="ECO:0000256" key="2">
    <source>
        <dbReference type="ARBA" id="ARBA00022679"/>
    </source>
</evidence>
<keyword evidence="1" id="KW-0489">Methyltransferase</keyword>
<evidence type="ECO:0000256" key="1">
    <source>
        <dbReference type="ARBA" id="ARBA00022603"/>
    </source>
</evidence>
<dbReference type="InterPro" id="IPR029063">
    <property type="entry name" value="SAM-dependent_MTases_sf"/>
</dbReference>